<dbReference type="EMBL" id="CM018051">
    <property type="protein sequence ID" value="KAA8517135.1"/>
    <property type="molecule type" value="Genomic_DNA"/>
</dbReference>
<gene>
    <name evidence="1" type="ORF">F0562_017428</name>
</gene>
<dbReference type="OrthoDB" id="10264306at2759"/>
<proteinExistence type="predicted"/>
<organism evidence="1 2">
    <name type="scientific">Nyssa sinensis</name>
    <dbReference type="NCBI Taxonomy" id="561372"/>
    <lineage>
        <taxon>Eukaryota</taxon>
        <taxon>Viridiplantae</taxon>
        <taxon>Streptophyta</taxon>
        <taxon>Embryophyta</taxon>
        <taxon>Tracheophyta</taxon>
        <taxon>Spermatophyta</taxon>
        <taxon>Magnoliopsida</taxon>
        <taxon>eudicotyledons</taxon>
        <taxon>Gunneridae</taxon>
        <taxon>Pentapetalae</taxon>
        <taxon>asterids</taxon>
        <taxon>Cornales</taxon>
        <taxon>Nyssaceae</taxon>
        <taxon>Nyssa</taxon>
    </lineage>
</organism>
<dbReference type="Proteomes" id="UP000325577">
    <property type="component" value="Linkage Group LG8"/>
</dbReference>
<dbReference type="PANTHER" id="PTHR14237">
    <property type="entry name" value="MOLYBDOPTERIN COFACTOR SULFURASE MOSC"/>
    <property type="match status" value="1"/>
</dbReference>
<dbReference type="InterPro" id="IPR015421">
    <property type="entry name" value="PyrdxlP-dep_Trfase_major"/>
</dbReference>
<dbReference type="PANTHER" id="PTHR14237:SF14">
    <property type="entry name" value="PYRIDOXAL PHOSPHATE (PLP)-DEPENDENT TRANSFERASES SUPERFAMILY PROTEIN"/>
    <property type="match status" value="1"/>
</dbReference>
<accession>A0A5J4ZF32</accession>
<dbReference type="AlphaFoldDB" id="A0A5J4ZF32"/>
<keyword evidence="2" id="KW-1185">Reference proteome</keyword>
<name>A0A5J4ZF32_9ASTE</name>
<evidence type="ECO:0000313" key="1">
    <source>
        <dbReference type="EMBL" id="KAA8517135.1"/>
    </source>
</evidence>
<dbReference type="Gene3D" id="3.40.640.10">
    <property type="entry name" value="Type I PLP-dependent aspartate aminotransferase-like (Major domain)"/>
    <property type="match status" value="1"/>
</dbReference>
<evidence type="ECO:0000313" key="2">
    <source>
        <dbReference type="Proteomes" id="UP000325577"/>
    </source>
</evidence>
<sequence length="130" mass="14374">MSRHRIQQDGRKGAKEKGAKVYSAWFKWPTLKLCSTDLRKQISNKKRRKKDSAVGLFVFPVQSRVTGAKYSYQWMALAQQNNWHVLLDAGSLGPKDMDSLGLSLFRPDFIMAGGATGQKDGGAVGGTVEI</sequence>
<protein>
    <submittedName>
        <fullName evidence="1">Uncharacterized protein</fullName>
    </submittedName>
</protein>
<reference evidence="1 2" key="1">
    <citation type="submission" date="2019-09" db="EMBL/GenBank/DDBJ databases">
        <title>A chromosome-level genome assembly of the Chinese tupelo Nyssa sinensis.</title>
        <authorList>
            <person name="Yang X."/>
            <person name="Kang M."/>
            <person name="Yang Y."/>
            <person name="Xiong H."/>
            <person name="Wang M."/>
            <person name="Zhang Z."/>
            <person name="Wang Z."/>
            <person name="Wu H."/>
            <person name="Ma T."/>
            <person name="Liu J."/>
            <person name="Xi Z."/>
        </authorList>
    </citation>
    <scope>NUCLEOTIDE SEQUENCE [LARGE SCALE GENOMIC DNA]</scope>
    <source>
        <strain evidence="1">J267</strain>
        <tissue evidence="1">Leaf</tissue>
    </source>
</reference>